<accession>A0A916WTN0</accession>
<comment type="caution">
    <text evidence="2">The sequence shown here is derived from an EMBL/GenBank/DDBJ whole genome shotgun (WGS) entry which is preliminary data.</text>
</comment>
<gene>
    <name evidence="2" type="ORF">GCM10011492_18710</name>
</gene>
<feature type="compositionally biased region" description="Polar residues" evidence="1">
    <location>
        <begin position="155"/>
        <end position="172"/>
    </location>
</feature>
<reference evidence="2" key="1">
    <citation type="journal article" date="2014" name="Int. J. Syst. Evol. Microbiol.">
        <title>Complete genome sequence of Corynebacterium casei LMG S-19264T (=DSM 44701T), isolated from a smear-ripened cheese.</title>
        <authorList>
            <consortium name="US DOE Joint Genome Institute (JGI-PGF)"/>
            <person name="Walter F."/>
            <person name="Albersmeier A."/>
            <person name="Kalinowski J."/>
            <person name="Ruckert C."/>
        </authorList>
    </citation>
    <scope>NUCLEOTIDE SEQUENCE</scope>
    <source>
        <strain evidence="2">CGMCC 1.15085</strain>
    </source>
</reference>
<evidence type="ECO:0000313" key="3">
    <source>
        <dbReference type="Proteomes" id="UP000636793"/>
    </source>
</evidence>
<feature type="region of interest" description="Disordered" evidence="1">
    <location>
        <begin position="128"/>
        <end position="199"/>
    </location>
</feature>
<name>A0A916WTN0_9MICO</name>
<proteinExistence type="predicted"/>
<dbReference type="Proteomes" id="UP000636793">
    <property type="component" value="Unassembled WGS sequence"/>
</dbReference>
<reference evidence="2" key="2">
    <citation type="submission" date="2020-09" db="EMBL/GenBank/DDBJ databases">
        <authorList>
            <person name="Sun Q."/>
            <person name="Zhou Y."/>
        </authorList>
    </citation>
    <scope>NUCLEOTIDE SEQUENCE</scope>
    <source>
        <strain evidence="2">CGMCC 1.15085</strain>
    </source>
</reference>
<evidence type="ECO:0000256" key="1">
    <source>
        <dbReference type="SAM" id="MobiDB-lite"/>
    </source>
</evidence>
<dbReference type="RefSeq" id="WP_188836755.1">
    <property type="nucleotide sequence ID" value="NZ_BMHI01000003.1"/>
</dbReference>
<dbReference type="EMBL" id="BMHI01000003">
    <property type="protein sequence ID" value="GGB28699.1"/>
    <property type="molecule type" value="Genomic_DNA"/>
</dbReference>
<organism evidence="2 3">
    <name type="scientific">Flexivirga endophytica</name>
    <dbReference type="NCBI Taxonomy" id="1849103"/>
    <lineage>
        <taxon>Bacteria</taxon>
        <taxon>Bacillati</taxon>
        <taxon>Actinomycetota</taxon>
        <taxon>Actinomycetes</taxon>
        <taxon>Micrococcales</taxon>
        <taxon>Dermacoccaceae</taxon>
        <taxon>Flexivirga</taxon>
    </lineage>
</organism>
<sequence>MASSKQTTALNLASAAAAGAMTLIRPARFPKWARRGLRWANTAGTAGSLFLVVQGDDLPDDHPLHKALSASDVMAAASGGLMLVTSGLGMKADDKVEAFLVKHGVKHPRVVMAVGVVVVMFAVKTVQDRSSKKAPTAGKPSSSQPGSSKPAGTKPSATTKPANPALPSSNGATPPVAGPAASTDGTDGTAQDGRPEATR</sequence>
<evidence type="ECO:0000313" key="2">
    <source>
        <dbReference type="EMBL" id="GGB28699.1"/>
    </source>
</evidence>
<protein>
    <submittedName>
        <fullName evidence="2">Uncharacterized protein</fullName>
    </submittedName>
</protein>
<feature type="compositionally biased region" description="Low complexity" evidence="1">
    <location>
        <begin position="137"/>
        <end position="152"/>
    </location>
</feature>
<dbReference type="AlphaFoldDB" id="A0A916WTN0"/>
<keyword evidence="3" id="KW-1185">Reference proteome</keyword>